<dbReference type="Pfam" id="PF00583">
    <property type="entry name" value="Acetyltransf_1"/>
    <property type="match status" value="1"/>
</dbReference>
<dbReference type="PANTHER" id="PTHR43877">
    <property type="entry name" value="AMINOALKYLPHOSPHONATE N-ACETYLTRANSFERASE-RELATED-RELATED"/>
    <property type="match status" value="1"/>
</dbReference>
<dbReference type="InterPro" id="IPR016181">
    <property type="entry name" value="Acyl_CoA_acyltransferase"/>
</dbReference>
<keyword evidence="5" id="KW-1185">Reference proteome</keyword>
<dbReference type="EMBL" id="FLRH01000003">
    <property type="protein sequence ID" value="SBT65264.1"/>
    <property type="molecule type" value="Genomic_DNA"/>
</dbReference>
<dbReference type="GO" id="GO:0005840">
    <property type="term" value="C:ribosome"/>
    <property type="evidence" value="ECO:0007669"/>
    <property type="project" value="UniProtKB-KW"/>
</dbReference>
<dbReference type="AlphaFoldDB" id="A0A1A9B8F4"/>
<keyword evidence="4" id="KW-0687">Ribonucleoprotein</keyword>
<sequence>MATGAVRRAVPADADELVRLRGLMLAAMSGSPTAPGRWQEVARDNLRAWLAESDPWLAAFVVDAPEGTSLAACAVGTVERRLGGPDDPSGLVGSVFNVSTDPAHRRRGHGRACVAALLAWFRGRGVRRIDLRATAAGRPLYRALGFRETADPAMRLTLPAEVD</sequence>
<dbReference type="InterPro" id="IPR050832">
    <property type="entry name" value="Bact_Acetyltransf"/>
</dbReference>
<accession>A0A1A9B8F4</accession>
<evidence type="ECO:0000256" key="1">
    <source>
        <dbReference type="ARBA" id="ARBA00022679"/>
    </source>
</evidence>
<keyword evidence="1" id="KW-0808">Transferase</keyword>
<gene>
    <name evidence="4" type="ORF">GA0070622_2258</name>
</gene>
<reference evidence="5" key="1">
    <citation type="submission" date="2016-06" db="EMBL/GenBank/DDBJ databases">
        <authorList>
            <person name="Varghese N."/>
            <person name="Submissions Spin"/>
        </authorList>
    </citation>
    <scope>NUCLEOTIDE SEQUENCE [LARGE SCALE GENOMIC DNA]</scope>
    <source>
        <strain evidence="5">DSM 45794</strain>
    </source>
</reference>
<dbReference type="STRING" id="946078.GA0070622_2258"/>
<evidence type="ECO:0000256" key="2">
    <source>
        <dbReference type="ARBA" id="ARBA00023315"/>
    </source>
</evidence>
<protein>
    <submittedName>
        <fullName evidence="4">Ribosomal protein S18 acetylase RimI</fullName>
    </submittedName>
</protein>
<proteinExistence type="predicted"/>
<name>A0A1A9B8F4_9ACTN</name>
<dbReference type="Gene3D" id="3.40.630.30">
    <property type="match status" value="1"/>
</dbReference>
<feature type="domain" description="N-acetyltransferase" evidence="3">
    <location>
        <begin position="4"/>
        <end position="163"/>
    </location>
</feature>
<dbReference type="SUPFAM" id="SSF55729">
    <property type="entry name" value="Acyl-CoA N-acyltransferases (Nat)"/>
    <property type="match status" value="1"/>
</dbReference>
<evidence type="ECO:0000313" key="5">
    <source>
        <dbReference type="Proteomes" id="UP000199558"/>
    </source>
</evidence>
<dbReference type="PROSITE" id="PS51186">
    <property type="entry name" value="GNAT"/>
    <property type="match status" value="1"/>
</dbReference>
<organism evidence="4 5">
    <name type="scientific">Micromonospora sediminicola</name>
    <dbReference type="NCBI Taxonomy" id="946078"/>
    <lineage>
        <taxon>Bacteria</taxon>
        <taxon>Bacillati</taxon>
        <taxon>Actinomycetota</taxon>
        <taxon>Actinomycetes</taxon>
        <taxon>Micromonosporales</taxon>
        <taxon>Micromonosporaceae</taxon>
        <taxon>Micromonospora</taxon>
    </lineage>
</organism>
<keyword evidence="4" id="KW-0689">Ribosomal protein</keyword>
<keyword evidence="2" id="KW-0012">Acyltransferase</keyword>
<dbReference type="InterPro" id="IPR000182">
    <property type="entry name" value="GNAT_dom"/>
</dbReference>
<dbReference type="Proteomes" id="UP000199558">
    <property type="component" value="Unassembled WGS sequence"/>
</dbReference>
<evidence type="ECO:0000259" key="3">
    <source>
        <dbReference type="PROSITE" id="PS51186"/>
    </source>
</evidence>
<evidence type="ECO:0000313" key="4">
    <source>
        <dbReference type="EMBL" id="SBT65264.1"/>
    </source>
</evidence>
<dbReference type="GO" id="GO:0016747">
    <property type="term" value="F:acyltransferase activity, transferring groups other than amino-acyl groups"/>
    <property type="evidence" value="ECO:0007669"/>
    <property type="project" value="InterPro"/>
</dbReference>
<dbReference type="RefSeq" id="WP_245666183.1">
    <property type="nucleotide sequence ID" value="NZ_FLRH01000003.1"/>
</dbReference>
<dbReference type="CDD" id="cd04301">
    <property type="entry name" value="NAT_SF"/>
    <property type="match status" value="1"/>
</dbReference>